<dbReference type="EMBL" id="RKHR01000005">
    <property type="protein sequence ID" value="ROS00346.1"/>
    <property type="molecule type" value="Genomic_DNA"/>
</dbReference>
<evidence type="ECO:0000256" key="1">
    <source>
        <dbReference type="SAM" id="SignalP"/>
    </source>
</evidence>
<dbReference type="SUPFAM" id="SSF53807">
    <property type="entry name" value="Helical backbone' metal receptor"/>
    <property type="match status" value="1"/>
</dbReference>
<dbReference type="PANTHER" id="PTHR30535:SF4">
    <property type="entry name" value="HEMIN-BINDING PERIPLASMIC PROTEIN HMUT"/>
    <property type="match status" value="1"/>
</dbReference>
<evidence type="ECO:0000313" key="4">
    <source>
        <dbReference type="Proteomes" id="UP000275394"/>
    </source>
</evidence>
<dbReference type="PANTHER" id="PTHR30535">
    <property type="entry name" value="VITAMIN B12-BINDING PROTEIN"/>
    <property type="match status" value="1"/>
</dbReference>
<dbReference type="Gene3D" id="3.40.50.1980">
    <property type="entry name" value="Nitrogenase molybdenum iron protein domain"/>
    <property type="match status" value="2"/>
</dbReference>
<comment type="caution">
    <text evidence="3">The sequence shown here is derived from an EMBL/GenBank/DDBJ whole genome shotgun (WGS) entry which is preliminary data.</text>
</comment>
<feature type="domain" description="Fe/B12 periplasmic-binding" evidence="2">
    <location>
        <begin position="35"/>
        <end position="287"/>
    </location>
</feature>
<feature type="signal peptide" evidence="1">
    <location>
        <begin position="1"/>
        <end position="31"/>
    </location>
</feature>
<dbReference type="OrthoDB" id="9797736at2"/>
<reference evidence="3 4" key="1">
    <citation type="submission" date="2018-11" db="EMBL/GenBank/DDBJ databases">
        <title>Genomic Encyclopedia of Type Strains, Phase IV (KMG-IV): sequencing the most valuable type-strain genomes for metagenomic binning, comparative biology and taxonomic classification.</title>
        <authorList>
            <person name="Goeker M."/>
        </authorList>
    </citation>
    <scope>NUCLEOTIDE SEQUENCE [LARGE SCALE GENOMIC DNA]</scope>
    <source>
        <strain evidence="3 4">DSM 100316</strain>
    </source>
</reference>
<protein>
    <submittedName>
        <fullName evidence="3">Iron complex transport system substrate-binding protein</fullName>
    </submittedName>
</protein>
<proteinExistence type="predicted"/>
<dbReference type="PROSITE" id="PS50983">
    <property type="entry name" value="FE_B12_PBP"/>
    <property type="match status" value="1"/>
</dbReference>
<dbReference type="InterPro" id="IPR002491">
    <property type="entry name" value="ABC_transptr_periplasmic_BD"/>
</dbReference>
<sequence>MITASSSPRFSRLAKCVGFTALLTMTSAVQAAEQRIISTDAGSTDILLALDKGADLVGVDVTSVIPPQLKAAKLGYHRMLATEGVLSLNPNMVVGSEHMGPAETVAAIKKANIALLQLPAARDAKSLKENIVKISAFVHSEQQAKPLLQRIDQSMAKVAEHQLPPNSKVAFLLQMDGKGLRLAGQGTTGDDFIHLLGGESLGAHRGYQSVSAEALLSLQPDVIIVASRDMSRSPVAMLLEATPLLKHTPAGTQQRIVAVDGRQLVSGISLEAMDALVDVSAALNAAKPAS</sequence>
<evidence type="ECO:0000259" key="2">
    <source>
        <dbReference type="PROSITE" id="PS50983"/>
    </source>
</evidence>
<keyword evidence="4" id="KW-1185">Reference proteome</keyword>
<dbReference type="AlphaFoldDB" id="A0A3N2DKN2"/>
<dbReference type="Pfam" id="PF01497">
    <property type="entry name" value="Peripla_BP_2"/>
    <property type="match status" value="1"/>
</dbReference>
<keyword evidence="1" id="KW-0732">Signal</keyword>
<feature type="chain" id="PRO_5017988948" evidence="1">
    <location>
        <begin position="32"/>
        <end position="290"/>
    </location>
</feature>
<organism evidence="3 4">
    <name type="scientific">Sinobacterium caligoides</name>
    <dbReference type="NCBI Taxonomy" id="933926"/>
    <lineage>
        <taxon>Bacteria</taxon>
        <taxon>Pseudomonadati</taxon>
        <taxon>Pseudomonadota</taxon>
        <taxon>Gammaproteobacteria</taxon>
        <taxon>Cellvibrionales</taxon>
        <taxon>Spongiibacteraceae</taxon>
        <taxon>Sinobacterium</taxon>
    </lineage>
</organism>
<dbReference type="InterPro" id="IPR050902">
    <property type="entry name" value="ABC_Transporter_SBP"/>
</dbReference>
<dbReference type="RefSeq" id="WP_123713304.1">
    <property type="nucleotide sequence ID" value="NZ_RKHR01000005.1"/>
</dbReference>
<evidence type="ECO:0000313" key="3">
    <source>
        <dbReference type="EMBL" id="ROS00346.1"/>
    </source>
</evidence>
<accession>A0A3N2DKN2</accession>
<dbReference type="Proteomes" id="UP000275394">
    <property type="component" value="Unassembled WGS sequence"/>
</dbReference>
<name>A0A3N2DKN2_9GAMM</name>
<gene>
    <name evidence="3" type="ORF">EDC56_2997</name>
</gene>